<gene>
    <name evidence="1" type="ORF">XELAEV_18046768mg</name>
</gene>
<dbReference type="AlphaFoldDB" id="A0A974BTZ7"/>
<name>A0A974BTZ7_XENLA</name>
<proteinExistence type="predicted"/>
<reference evidence="2" key="1">
    <citation type="journal article" date="2016" name="Nature">
        <title>Genome evolution in the allotetraploid frog Xenopus laevis.</title>
        <authorList>
            <person name="Session A.M."/>
            <person name="Uno Y."/>
            <person name="Kwon T."/>
            <person name="Chapman J.A."/>
            <person name="Toyoda A."/>
            <person name="Takahashi S."/>
            <person name="Fukui A."/>
            <person name="Hikosaka A."/>
            <person name="Suzuki A."/>
            <person name="Kondo M."/>
            <person name="van Heeringen S.J."/>
            <person name="Quigley I."/>
            <person name="Heinz S."/>
            <person name="Ogino H."/>
            <person name="Ochi H."/>
            <person name="Hellsten U."/>
            <person name="Lyons J.B."/>
            <person name="Simakov O."/>
            <person name="Putnam N."/>
            <person name="Stites J."/>
            <person name="Kuroki Y."/>
            <person name="Tanaka T."/>
            <person name="Michiue T."/>
            <person name="Watanabe M."/>
            <person name="Bogdanovic O."/>
            <person name="Lister R."/>
            <person name="Georgiou G."/>
            <person name="Paranjpe S.S."/>
            <person name="van Kruijsbergen I."/>
            <person name="Shu S."/>
            <person name="Carlson J."/>
            <person name="Kinoshita T."/>
            <person name="Ohta Y."/>
            <person name="Mawaribuchi S."/>
            <person name="Jenkins J."/>
            <person name="Grimwood J."/>
            <person name="Schmutz J."/>
            <person name="Mitros T."/>
            <person name="Mozaffari S.V."/>
            <person name="Suzuki Y."/>
            <person name="Haramoto Y."/>
            <person name="Yamamoto T.S."/>
            <person name="Takagi C."/>
            <person name="Heald R."/>
            <person name="Miller K."/>
            <person name="Haudenschild C."/>
            <person name="Kitzman J."/>
            <person name="Nakayama T."/>
            <person name="Izutsu Y."/>
            <person name="Robert J."/>
            <person name="Fortriede J."/>
            <person name="Burns K."/>
            <person name="Lotay V."/>
            <person name="Karimi K."/>
            <person name="Yasuoka Y."/>
            <person name="Dichmann D.S."/>
            <person name="Flajnik M.F."/>
            <person name="Houston D.W."/>
            <person name="Shendure J."/>
            <person name="DuPasquier L."/>
            <person name="Vize P.D."/>
            <person name="Zorn A.M."/>
            <person name="Ito M."/>
            <person name="Marcotte E.M."/>
            <person name="Wallingford J.B."/>
            <person name="Ito Y."/>
            <person name="Asashima M."/>
            <person name="Ueno N."/>
            <person name="Matsuda Y."/>
            <person name="Veenstra G.J."/>
            <person name="Fujiyama A."/>
            <person name="Harland R.M."/>
            <person name="Taira M."/>
            <person name="Rokhsar D.S."/>
        </authorList>
    </citation>
    <scope>NUCLEOTIDE SEQUENCE [LARGE SCALE GENOMIC DNA]</scope>
    <source>
        <strain evidence="2">J</strain>
    </source>
</reference>
<accession>A0A974BTZ7</accession>
<protein>
    <submittedName>
        <fullName evidence="1">Uncharacterized protein</fullName>
    </submittedName>
</protein>
<evidence type="ECO:0000313" key="2">
    <source>
        <dbReference type="Proteomes" id="UP000694892"/>
    </source>
</evidence>
<dbReference type="Proteomes" id="UP000694892">
    <property type="component" value="Chromosome 9_10S"/>
</dbReference>
<organism evidence="1 2">
    <name type="scientific">Xenopus laevis</name>
    <name type="common">African clawed frog</name>
    <dbReference type="NCBI Taxonomy" id="8355"/>
    <lineage>
        <taxon>Eukaryota</taxon>
        <taxon>Metazoa</taxon>
        <taxon>Chordata</taxon>
        <taxon>Craniata</taxon>
        <taxon>Vertebrata</taxon>
        <taxon>Euteleostomi</taxon>
        <taxon>Amphibia</taxon>
        <taxon>Batrachia</taxon>
        <taxon>Anura</taxon>
        <taxon>Pipoidea</taxon>
        <taxon>Pipidae</taxon>
        <taxon>Xenopodinae</taxon>
        <taxon>Xenopus</taxon>
        <taxon>Xenopus</taxon>
    </lineage>
</organism>
<sequence>MSLIQGGTVAGAVCGFQYVQHVIWHLSNLVAFCKFGFAGLHYRYHQRAACPSHRNRRPSLNEVTESCNEN</sequence>
<dbReference type="EMBL" id="CM004483">
    <property type="protein sequence ID" value="OCT60746.1"/>
    <property type="molecule type" value="Genomic_DNA"/>
</dbReference>
<evidence type="ECO:0000313" key="1">
    <source>
        <dbReference type="EMBL" id="OCT60746.1"/>
    </source>
</evidence>